<feature type="repeat" description="TPR" evidence="3">
    <location>
        <begin position="362"/>
        <end position="395"/>
    </location>
</feature>
<dbReference type="EMBL" id="BRYA01000984">
    <property type="protein sequence ID" value="GMI37050.1"/>
    <property type="molecule type" value="Genomic_DNA"/>
</dbReference>
<dbReference type="Pfam" id="PF07719">
    <property type="entry name" value="TPR_2"/>
    <property type="match status" value="1"/>
</dbReference>
<dbReference type="InterPro" id="IPR011990">
    <property type="entry name" value="TPR-like_helical_dom_sf"/>
</dbReference>
<keyword evidence="1" id="KW-0677">Repeat</keyword>
<evidence type="ECO:0000256" key="1">
    <source>
        <dbReference type="ARBA" id="ARBA00022737"/>
    </source>
</evidence>
<dbReference type="GO" id="GO:0060090">
    <property type="term" value="F:molecular adaptor activity"/>
    <property type="evidence" value="ECO:0007669"/>
    <property type="project" value="TreeGrafter"/>
</dbReference>
<organism evidence="4 5">
    <name type="scientific">Triparma columacea</name>
    <dbReference type="NCBI Taxonomy" id="722753"/>
    <lineage>
        <taxon>Eukaryota</taxon>
        <taxon>Sar</taxon>
        <taxon>Stramenopiles</taxon>
        <taxon>Ochrophyta</taxon>
        <taxon>Bolidophyceae</taxon>
        <taxon>Parmales</taxon>
        <taxon>Triparmaceae</taxon>
        <taxon>Triparma</taxon>
    </lineage>
</organism>
<evidence type="ECO:0000313" key="4">
    <source>
        <dbReference type="EMBL" id="GMI37050.1"/>
    </source>
</evidence>
<evidence type="ECO:0000256" key="2">
    <source>
        <dbReference type="ARBA" id="ARBA00022803"/>
    </source>
</evidence>
<dbReference type="PANTHER" id="PTHR45831:SF2">
    <property type="entry name" value="LD24721P"/>
    <property type="match status" value="1"/>
</dbReference>
<dbReference type="SMART" id="SM00028">
    <property type="entry name" value="TPR"/>
    <property type="match status" value="3"/>
</dbReference>
<dbReference type="GO" id="GO:0016020">
    <property type="term" value="C:membrane"/>
    <property type="evidence" value="ECO:0007669"/>
    <property type="project" value="TreeGrafter"/>
</dbReference>
<dbReference type="AlphaFoldDB" id="A0A9W7G644"/>
<dbReference type="InterPro" id="IPR019734">
    <property type="entry name" value="TPR_rpt"/>
</dbReference>
<dbReference type="Gene3D" id="1.25.40.10">
    <property type="entry name" value="Tetratricopeptide repeat domain"/>
    <property type="match status" value="1"/>
</dbReference>
<dbReference type="PANTHER" id="PTHR45831">
    <property type="entry name" value="LD24721P"/>
    <property type="match status" value="1"/>
</dbReference>
<name>A0A9W7G644_9STRA</name>
<proteinExistence type="predicted"/>
<reference evidence="5" key="1">
    <citation type="journal article" date="2023" name="Commun. Biol.">
        <title>Genome analysis of Parmales, the sister group of diatoms, reveals the evolutionary specialization of diatoms from phago-mixotrophs to photoautotrophs.</title>
        <authorList>
            <person name="Ban H."/>
            <person name="Sato S."/>
            <person name="Yoshikawa S."/>
            <person name="Yamada K."/>
            <person name="Nakamura Y."/>
            <person name="Ichinomiya M."/>
            <person name="Sato N."/>
            <person name="Blanc-Mathieu R."/>
            <person name="Endo H."/>
            <person name="Kuwata A."/>
            <person name="Ogata H."/>
        </authorList>
    </citation>
    <scope>NUCLEOTIDE SEQUENCE [LARGE SCALE GENOMIC DNA]</scope>
</reference>
<dbReference type="GO" id="GO:0072380">
    <property type="term" value="C:TRC complex"/>
    <property type="evidence" value="ECO:0007669"/>
    <property type="project" value="TreeGrafter"/>
</dbReference>
<dbReference type="Proteomes" id="UP001165065">
    <property type="component" value="Unassembled WGS sequence"/>
</dbReference>
<evidence type="ECO:0000256" key="3">
    <source>
        <dbReference type="PROSITE-ProRule" id="PRU00339"/>
    </source>
</evidence>
<dbReference type="InterPro" id="IPR013105">
    <property type="entry name" value="TPR_2"/>
</dbReference>
<comment type="caution">
    <text evidence="4">The sequence shown here is derived from an EMBL/GenBank/DDBJ whole genome shotgun (WGS) entry which is preliminary data.</text>
</comment>
<protein>
    <submittedName>
        <fullName evidence="4">Uncharacterized protein</fullName>
    </submittedName>
</protein>
<accession>A0A9W7G644</accession>
<dbReference type="OrthoDB" id="2423701at2759"/>
<keyword evidence="5" id="KW-1185">Reference proteome</keyword>
<keyword evidence="2 3" id="KW-0802">TPR repeat</keyword>
<gene>
    <name evidence="4" type="ORF">TrCOL_g7843</name>
</gene>
<sequence length="418" mass="46049">MIILLLSYLIEFQKWDKVAKDLDAQADLDDAAEKSAADKALGKDKAVLSEDHKKEILKAEQARLAKIALDKQRELEENSKAVITSLPSNSTSLLIDDTYLQSKKVLCLKGVSGPGVITVRTKNPLIKVFVDDCVSNLSLVIDSQILTSHIEIHRTSDFNLTLIKKVSTVQLDVSERVNVEYGDDLFSGDDDRLYFAGVSDLKVLYMGSELTADYKKDGASRVNEATEEEYQFVIWSDSGSLKKDSLMRVGNKFLTGSTIENSNLDKVSRLAIAKEKINEALQHKADGNGSFEQGEYGQAVLFYTMAIDKVKGSSSPTKTPAKGPSLLAACLANRSACFLKLGHHAEALADGSECAEVEPGYIKGHFRMGLALHAMGRFKEALESLERARGLEPGNKQVKDAMKFAEVKLEMEMRKRMS</sequence>
<dbReference type="GO" id="GO:0006620">
    <property type="term" value="P:post-translational protein targeting to endoplasmic reticulum membrane"/>
    <property type="evidence" value="ECO:0007669"/>
    <property type="project" value="TreeGrafter"/>
</dbReference>
<evidence type="ECO:0000313" key="5">
    <source>
        <dbReference type="Proteomes" id="UP001165065"/>
    </source>
</evidence>
<dbReference type="InterPro" id="IPR047150">
    <property type="entry name" value="SGT"/>
</dbReference>
<dbReference type="SUPFAM" id="SSF48452">
    <property type="entry name" value="TPR-like"/>
    <property type="match status" value="1"/>
</dbReference>
<dbReference type="InterPro" id="IPR016098">
    <property type="entry name" value="CAP/MinC_C"/>
</dbReference>
<dbReference type="Gene3D" id="2.160.20.70">
    <property type="match status" value="1"/>
</dbReference>
<dbReference type="PROSITE" id="PS50005">
    <property type="entry name" value="TPR"/>
    <property type="match status" value="1"/>
</dbReference>